<accession>A0AAV5TAX5</accession>
<keyword evidence="1" id="KW-0472">Membrane</keyword>
<dbReference type="EMBL" id="BTSX01000003">
    <property type="protein sequence ID" value="GMS90899.1"/>
    <property type="molecule type" value="Genomic_DNA"/>
</dbReference>
<dbReference type="AlphaFoldDB" id="A0AAV5TAX5"/>
<feature type="non-terminal residue" evidence="2">
    <location>
        <position position="1"/>
    </location>
</feature>
<gene>
    <name evidence="2" type="ORF">PENTCL1PPCAC_13074</name>
</gene>
<comment type="caution">
    <text evidence="2">The sequence shown here is derived from an EMBL/GenBank/DDBJ whole genome shotgun (WGS) entry which is preliminary data.</text>
</comment>
<keyword evidence="3" id="KW-1185">Reference proteome</keyword>
<reference evidence="2" key="1">
    <citation type="submission" date="2023-10" db="EMBL/GenBank/DDBJ databases">
        <title>Genome assembly of Pristionchus species.</title>
        <authorList>
            <person name="Yoshida K."/>
            <person name="Sommer R.J."/>
        </authorList>
    </citation>
    <scope>NUCLEOTIDE SEQUENCE</scope>
    <source>
        <strain evidence="2">RS0144</strain>
    </source>
</reference>
<organism evidence="2 3">
    <name type="scientific">Pristionchus entomophagus</name>
    <dbReference type="NCBI Taxonomy" id="358040"/>
    <lineage>
        <taxon>Eukaryota</taxon>
        <taxon>Metazoa</taxon>
        <taxon>Ecdysozoa</taxon>
        <taxon>Nematoda</taxon>
        <taxon>Chromadorea</taxon>
        <taxon>Rhabditida</taxon>
        <taxon>Rhabditina</taxon>
        <taxon>Diplogasteromorpha</taxon>
        <taxon>Diplogasteroidea</taxon>
        <taxon>Neodiplogasteridae</taxon>
        <taxon>Pristionchus</taxon>
    </lineage>
</organism>
<evidence type="ECO:0008006" key="4">
    <source>
        <dbReference type="Google" id="ProtNLM"/>
    </source>
</evidence>
<protein>
    <recommendedName>
        <fullName evidence="4">Ribosomal protein</fullName>
    </recommendedName>
</protein>
<evidence type="ECO:0000256" key="1">
    <source>
        <dbReference type="SAM" id="Phobius"/>
    </source>
</evidence>
<proteinExistence type="predicted"/>
<feature type="non-terminal residue" evidence="2">
    <location>
        <position position="171"/>
    </location>
</feature>
<keyword evidence="1" id="KW-0812">Transmembrane</keyword>
<feature type="transmembrane region" description="Helical" evidence="1">
    <location>
        <begin position="6"/>
        <end position="25"/>
    </location>
</feature>
<keyword evidence="1" id="KW-1133">Transmembrane helix</keyword>
<evidence type="ECO:0000313" key="2">
    <source>
        <dbReference type="EMBL" id="GMS90899.1"/>
    </source>
</evidence>
<sequence length="171" mass="18221">VYVKLIWWSIYHIIGIFVGGMDVSISRDTIRPGRAGEDRTSVSRHPSVAVGVDQTVQNVTGCKVGVVIVAEAQTVSVGTEEHALLGDGVVVVIMAVRQVNASVGHVAAAAADALHVATVADQYAIVRALGRDRRHHIITQKARHNLSRRAGIVAAISNCRRGGPVINRPRS</sequence>
<dbReference type="Proteomes" id="UP001432027">
    <property type="component" value="Unassembled WGS sequence"/>
</dbReference>
<name>A0AAV5TAX5_9BILA</name>
<evidence type="ECO:0000313" key="3">
    <source>
        <dbReference type="Proteomes" id="UP001432027"/>
    </source>
</evidence>